<dbReference type="AlphaFoldDB" id="A0A345XJ26"/>
<dbReference type="InterPro" id="IPR000182">
    <property type="entry name" value="GNAT_dom"/>
</dbReference>
<evidence type="ECO:0000313" key="3">
    <source>
        <dbReference type="Proteomes" id="UP000254425"/>
    </source>
</evidence>
<name>A0A345XJ26_9ACTN</name>
<dbReference type="Proteomes" id="UP000254425">
    <property type="component" value="Chromosome"/>
</dbReference>
<protein>
    <submittedName>
        <fullName evidence="2">GNAT family N-acetyltransferase</fullName>
    </submittedName>
</protein>
<keyword evidence="3" id="KW-1185">Reference proteome</keyword>
<proteinExistence type="predicted"/>
<dbReference type="PROSITE" id="PS51186">
    <property type="entry name" value="GNAT"/>
    <property type="match status" value="1"/>
</dbReference>
<dbReference type="Gene3D" id="3.40.630.30">
    <property type="match status" value="1"/>
</dbReference>
<feature type="domain" description="N-acetyltransferase" evidence="1">
    <location>
        <begin position="35"/>
        <end position="167"/>
    </location>
</feature>
<dbReference type="CDD" id="cd04301">
    <property type="entry name" value="NAT_SF"/>
    <property type="match status" value="1"/>
</dbReference>
<keyword evidence="2" id="KW-0808">Transferase</keyword>
<evidence type="ECO:0000259" key="1">
    <source>
        <dbReference type="PROSITE" id="PS51186"/>
    </source>
</evidence>
<gene>
    <name evidence="2" type="ORF">DVA86_02250</name>
</gene>
<dbReference type="EMBL" id="CP031320">
    <property type="protein sequence ID" value="AXK31642.1"/>
    <property type="molecule type" value="Genomic_DNA"/>
</dbReference>
<evidence type="ECO:0000313" key="2">
    <source>
        <dbReference type="EMBL" id="AXK31642.1"/>
    </source>
</evidence>
<dbReference type="GO" id="GO:0016747">
    <property type="term" value="F:acyltransferase activity, transferring groups other than amino-acyl groups"/>
    <property type="evidence" value="ECO:0007669"/>
    <property type="project" value="InterPro"/>
</dbReference>
<accession>A0A345XJ26</accession>
<sequence>MERTITYLEMTEPGQLRPGRVVPGLALRRTDSTSPLVRTLTARIGTPYGWRSAARTPEQWDEWLAHPLRRYWVITAQDETAGFTALEPQADGDLRITTFGLLPEYVGRGLGGHALTLALRQAWATEAVGAPRVRRVWLSTNNRDHPNALRNYEARGMRPFRTETRQD</sequence>
<reference evidence="2 3" key="1">
    <citation type="submission" date="2018-07" db="EMBL/GenBank/DDBJ databases">
        <title>Draft genome of the type strain Streptomyces armeniacus ATCC 15676.</title>
        <authorList>
            <person name="Labana P."/>
            <person name="Gosse J.T."/>
            <person name="Boddy C.N."/>
        </authorList>
    </citation>
    <scope>NUCLEOTIDE SEQUENCE [LARGE SCALE GENOMIC DNA]</scope>
    <source>
        <strain evidence="2 3">ATCC 15676</strain>
    </source>
</reference>
<dbReference type="InterPro" id="IPR016181">
    <property type="entry name" value="Acyl_CoA_acyltransferase"/>
</dbReference>
<organism evidence="2 3">
    <name type="scientific">Streptomyces armeniacus</name>
    <dbReference type="NCBI Taxonomy" id="83291"/>
    <lineage>
        <taxon>Bacteria</taxon>
        <taxon>Bacillati</taxon>
        <taxon>Actinomycetota</taxon>
        <taxon>Actinomycetes</taxon>
        <taxon>Kitasatosporales</taxon>
        <taxon>Streptomycetaceae</taxon>
        <taxon>Streptomyces</taxon>
    </lineage>
</organism>
<dbReference type="Pfam" id="PF00583">
    <property type="entry name" value="Acetyltransf_1"/>
    <property type="match status" value="1"/>
</dbReference>
<dbReference type="SUPFAM" id="SSF55729">
    <property type="entry name" value="Acyl-CoA N-acyltransferases (Nat)"/>
    <property type="match status" value="1"/>
</dbReference>
<dbReference type="KEGG" id="sarm:DVA86_02250"/>